<dbReference type="RefSeq" id="WP_344054190.1">
    <property type="nucleotide sequence ID" value="NZ_BAAAPK010000001.1"/>
</dbReference>
<evidence type="ECO:0008006" key="4">
    <source>
        <dbReference type="Google" id="ProtNLM"/>
    </source>
</evidence>
<dbReference type="Proteomes" id="UP001500596">
    <property type="component" value="Unassembled WGS sequence"/>
</dbReference>
<dbReference type="EMBL" id="BAAAPK010000001">
    <property type="protein sequence ID" value="GAA1676300.1"/>
    <property type="molecule type" value="Genomic_DNA"/>
</dbReference>
<accession>A0ABN2GTG1</accession>
<feature type="compositionally biased region" description="Acidic residues" evidence="1">
    <location>
        <begin position="70"/>
        <end position="80"/>
    </location>
</feature>
<protein>
    <recommendedName>
        <fullName evidence="4">Chemotaxis protein</fullName>
    </recommendedName>
</protein>
<keyword evidence="3" id="KW-1185">Reference proteome</keyword>
<gene>
    <name evidence="2" type="ORF">GCM10009807_20410</name>
</gene>
<sequence>MSTPAPHSHHSDDATADDAPPTDGITDEVRSDSAAHTGGAPQTGGPDDRGDGDVDPADLNMPGRGGTEGTEQELDADNAVEADTLATLDPEAPPA</sequence>
<comment type="caution">
    <text evidence="2">The sequence shown here is derived from an EMBL/GenBank/DDBJ whole genome shotgun (WGS) entry which is preliminary data.</text>
</comment>
<reference evidence="2 3" key="1">
    <citation type="journal article" date="2019" name="Int. J. Syst. Evol. Microbiol.">
        <title>The Global Catalogue of Microorganisms (GCM) 10K type strain sequencing project: providing services to taxonomists for standard genome sequencing and annotation.</title>
        <authorList>
            <consortium name="The Broad Institute Genomics Platform"/>
            <consortium name="The Broad Institute Genome Sequencing Center for Infectious Disease"/>
            <person name="Wu L."/>
            <person name="Ma J."/>
        </authorList>
    </citation>
    <scope>NUCLEOTIDE SEQUENCE [LARGE SCALE GENOMIC DNA]</scope>
    <source>
        <strain evidence="2 3">JCM 15575</strain>
    </source>
</reference>
<name>A0ABN2GTG1_9MICO</name>
<evidence type="ECO:0000256" key="1">
    <source>
        <dbReference type="SAM" id="MobiDB-lite"/>
    </source>
</evidence>
<evidence type="ECO:0000313" key="3">
    <source>
        <dbReference type="Proteomes" id="UP001500596"/>
    </source>
</evidence>
<proteinExistence type="predicted"/>
<evidence type="ECO:0000313" key="2">
    <source>
        <dbReference type="EMBL" id="GAA1676300.1"/>
    </source>
</evidence>
<organism evidence="2 3">
    <name type="scientific">Microbacterium lacus</name>
    <dbReference type="NCBI Taxonomy" id="415217"/>
    <lineage>
        <taxon>Bacteria</taxon>
        <taxon>Bacillati</taxon>
        <taxon>Actinomycetota</taxon>
        <taxon>Actinomycetes</taxon>
        <taxon>Micrococcales</taxon>
        <taxon>Microbacteriaceae</taxon>
        <taxon>Microbacterium</taxon>
    </lineage>
</organism>
<feature type="region of interest" description="Disordered" evidence="1">
    <location>
        <begin position="1"/>
        <end position="95"/>
    </location>
</feature>